<dbReference type="Araport" id="AT5G55508"/>
<dbReference type="RefSeq" id="NP_001119442.1">
    <property type="nucleotide sequence ID" value="NM_001125970.1"/>
</dbReference>
<dbReference type="ExpressionAtlas" id="A0A654GB85">
    <property type="expression patterns" value="baseline"/>
</dbReference>
<dbReference type="GeneID" id="6241412"/>
<gene>
    <name evidence="1" type="ordered locus">At5g55508</name>
    <name evidence="3" type="ORF">AN1_LOCUS25826</name>
    <name evidence="2" type="ORF">C24_LOCUS25654</name>
</gene>
<dbReference type="AlphaFoldDB" id="A0A654GB85"/>
<dbReference type="Proteomes" id="UP000426265">
    <property type="component" value="Unassembled WGS sequence"/>
</dbReference>
<name>A0A654GB85_ARATH</name>
<reference evidence="3 4" key="1">
    <citation type="submission" date="2019-11" db="EMBL/GenBank/DDBJ databases">
        <authorList>
            <person name="Jiao W.-B."/>
            <person name="Schneeberger K."/>
        </authorList>
    </citation>
    <scope>NUCLEOTIDE SEQUENCE [LARGE SCALE GENOMIC DNA]</scope>
    <source>
        <strain evidence="4">cv. An-1</strain>
        <strain evidence="5">cv. C24</strain>
    </source>
</reference>
<dbReference type="EMBL" id="CACSHJ010000096">
    <property type="protein sequence ID" value="CAA0410008.1"/>
    <property type="molecule type" value="Genomic_DNA"/>
</dbReference>
<accession>A0A654GB85</accession>
<evidence type="ECO:0000313" key="4">
    <source>
        <dbReference type="Proteomes" id="UP000426265"/>
    </source>
</evidence>
<dbReference type="EMBL" id="CACRSJ010000110">
    <property type="protein sequence ID" value="VYS70443.1"/>
    <property type="molecule type" value="Genomic_DNA"/>
</dbReference>
<evidence type="ECO:0000313" key="2">
    <source>
        <dbReference type="EMBL" id="CAA0410008.1"/>
    </source>
</evidence>
<evidence type="ECO:0000313" key="3">
    <source>
        <dbReference type="EMBL" id="VYS70443.1"/>
    </source>
</evidence>
<protein>
    <submittedName>
        <fullName evidence="3">Uncharacterized protein</fullName>
    </submittedName>
</protein>
<dbReference type="KEGG" id="ath:AT5G55508"/>
<evidence type="ECO:0000313" key="1">
    <source>
        <dbReference type="Araport" id="AT5G55508"/>
    </source>
</evidence>
<organism evidence="3 4">
    <name type="scientific">Arabidopsis thaliana</name>
    <name type="common">Mouse-ear cress</name>
    <dbReference type="NCBI Taxonomy" id="3702"/>
    <lineage>
        <taxon>Eukaryota</taxon>
        <taxon>Viridiplantae</taxon>
        <taxon>Streptophyta</taxon>
        <taxon>Embryophyta</taxon>
        <taxon>Tracheophyta</taxon>
        <taxon>Spermatophyta</taxon>
        <taxon>Magnoliopsida</taxon>
        <taxon>eudicotyledons</taxon>
        <taxon>Gunneridae</taxon>
        <taxon>Pentapetalae</taxon>
        <taxon>rosids</taxon>
        <taxon>malvids</taxon>
        <taxon>Brassicales</taxon>
        <taxon>Brassicaceae</taxon>
        <taxon>Camelineae</taxon>
        <taxon>Arabidopsis</taxon>
    </lineage>
</organism>
<dbReference type="Proteomes" id="UP000434276">
    <property type="component" value="Unassembled WGS sequence"/>
</dbReference>
<sequence length="47" mass="5646">MCNVIMDTIMMMRDKEEKPFEKKKKNDPTWLCADEKEKNLTVSKYFG</sequence>
<evidence type="ECO:0000313" key="5">
    <source>
        <dbReference type="Proteomes" id="UP000434276"/>
    </source>
</evidence>
<proteinExistence type="predicted"/>